<reference evidence="5" key="1">
    <citation type="submission" date="2018-05" db="EMBL/GenBank/DDBJ databases">
        <title>Draft genome sequence of Stemphylium lycopersici strain CIDEFI 213.</title>
        <authorList>
            <person name="Medina R."/>
            <person name="Franco M.E.E."/>
            <person name="Lucentini C.G."/>
            <person name="Saparrat M.C.N."/>
            <person name="Balatti P.A."/>
        </authorList>
    </citation>
    <scope>NUCLEOTIDE SEQUENCE [LARGE SCALE GENOMIC DNA]</scope>
    <source>
        <strain evidence="5">CIDEFI 213</strain>
    </source>
</reference>
<name>A0A364MSZ3_STELY</name>
<feature type="domain" description="Bacteriophage T5 Orf172 DNA-binding" evidence="3">
    <location>
        <begin position="188"/>
        <end position="283"/>
    </location>
</feature>
<keyword evidence="5" id="KW-1185">Reference proteome</keyword>
<keyword evidence="2" id="KW-1133">Transmembrane helix</keyword>
<keyword evidence="2" id="KW-0812">Transmembrane</keyword>
<dbReference type="EMBL" id="QGDH01000217">
    <property type="protein sequence ID" value="RAR02385.1"/>
    <property type="molecule type" value="Genomic_DNA"/>
</dbReference>
<evidence type="ECO:0000256" key="2">
    <source>
        <dbReference type="SAM" id="Phobius"/>
    </source>
</evidence>
<dbReference type="InterPro" id="IPR053006">
    <property type="entry name" value="Meiosis_regulatory"/>
</dbReference>
<feature type="transmembrane region" description="Helical" evidence="2">
    <location>
        <begin position="365"/>
        <end position="385"/>
    </location>
</feature>
<evidence type="ECO:0000313" key="5">
    <source>
        <dbReference type="Proteomes" id="UP000249619"/>
    </source>
</evidence>
<keyword evidence="2" id="KW-0472">Membrane</keyword>
<evidence type="ECO:0000259" key="3">
    <source>
        <dbReference type="SMART" id="SM00974"/>
    </source>
</evidence>
<comment type="caution">
    <text evidence="4">The sequence shown here is derived from an EMBL/GenBank/DDBJ whole genome shotgun (WGS) entry which is preliminary data.</text>
</comment>
<proteinExistence type="predicted"/>
<feature type="region of interest" description="Disordered" evidence="1">
    <location>
        <begin position="110"/>
        <end position="153"/>
    </location>
</feature>
<dbReference type="Pfam" id="PF10544">
    <property type="entry name" value="T5orf172"/>
    <property type="match status" value="1"/>
</dbReference>
<evidence type="ECO:0000256" key="1">
    <source>
        <dbReference type="SAM" id="MobiDB-lite"/>
    </source>
</evidence>
<feature type="region of interest" description="Disordered" evidence="1">
    <location>
        <begin position="32"/>
        <end position="67"/>
    </location>
</feature>
<protein>
    <submittedName>
        <fullName evidence="4">Dna-binding protein</fullName>
    </submittedName>
</protein>
<accession>A0A364MSZ3</accession>
<dbReference type="GO" id="GO:0003677">
    <property type="term" value="F:DNA binding"/>
    <property type="evidence" value="ECO:0007669"/>
    <property type="project" value="UniProtKB-KW"/>
</dbReference>
<evidence type="ECO:0000313" key="4">
    <source>
        <dbReference type="EMBL" id="RAR02385.1"/>
    </source>
</evidence>
<dbReference type="SMART" id="SM00974">
    <property type="entry name" value="T5orf172"/>
    <property type="match status" value="1"/>
</dbReference>
<feature type="compositionally biased region" description="Polar residues" evidence="1">
    <location>
        <begin position="52"/>
        <end position="61"/>
    </location>
</feature>
<dbReference type="AlphaFoldDB" id="A0A364MSZ3"/>
<keyword evidence="4" id="KW-0238">DNA-binding</keyword>
<dbReference type="PANTHER" id="PTHR28094">
    <property type="entry name" value="MEIOTICALLY UP-REGULATED GENE 113 PROTEIN"/>
    <property type="match status" value="1"/>
</dbReference>
<dbReference type="InterPro" id="IPR018306">
    <property type="entry name" value="Phage_T5_Orf172_DNA-bd"/>
</dbReference>
<dbReference type="OrthoDB" id="3511049at2759"/>
<gene>
    <name evidence="4" type="ORF">DDE83_008589</name>
</gene>
<organism evidence="4 5">
    <name type="scientific">Stemphylium lycopersici</name>
    <name type="common">Tomato gray leaf spot disease fungus</name>
    <name type="synonym">Thyrospora lycopersici</name>
    <dbReference type="NCBI Taxonomy" id="183478"/>
    <lineage>
        <taxon>Eukaryota</taxon>
        <taxon>Fungi</taxon>
        <taxon>Dikarya</taxon>
        <taxon>Ascomycota</taxon>
        <taxon>Pezizomycotina</taxon>
        <taxon>Dothideomycetes</taxon>
        <taxon>Pleosporomycetidae</taxon>
        <taxon>Pleosporales</taxon>
        <taxon>Pleosporineae</taxon>
        <taxon>Pleosporaceae</taxon>
        <taxon>Stemphylium</taxon>
    </lineage>
</organism>
<dbReference type="PANTHER" id="PTHR28094:SF2">
    <property type="entry name" value="BACTERIOPHAGE T5 ORF172 DNA-BINDING DOMAIN-CONTAINING PROTEIN"/>
    <property type="match status" value="1"/>
</dbReference>
<sequence length="427" mass="47918">MIPGAFPQSPSSAGLNFGSALGGRSLSVLSGSKLNSPSWIRRRPSDTGRESIPTQAISPTPNLRRPGDTSCIVSCPPSTQRHVAGTTANVPEENLRPRCELFDGDPAVERSVNMGLPSTRSLSDLPRKPGASPNGHATQPHDEQEDSSPSRTTIKTARSVHDKLCKELKAKLTSKVSEGVIYVLRDMNGEGNYYKIGKTARDYKTRVEEHEKDCGYTPEVVYVSDQVIKNCGRLERLIHVDLDDHRLPWLCDRHQKAGERTSKLHDEWFAVTEEMAIETVKRWECFMQQQNPYAWDGNLSIVWRYLLETKSPAVQDIRSLSHEARRKQWTEILTPPTATDYIYAYQSYACNILKVVHGVALKTRLYLQMFFWQFLSILYGLSMLVLCRNLATFSAFAVVLGCASVTVLSKVKLLPSQKRPRTPARTP</sequence>
<dbReference type="Proteomes" id="UP000249619">
    <property type="component" value="Unassembled WGS sequence"/>
</dbReference>
<dbReference type="STRING" id="183478.A0A364MSZ3"/>